<evidence type="ECO:0000256" key="7">
    <source>
        <dbReference type="HAMAP-Rule" id="MF_01374"/>
    </source>
</evidence>
<organism evidence="9 10">
    <name type="scientific">Igneacidithiobacillus copahuensis</name>
    <dbReference type="NCBI Taxonomy" id="2724909"/>
    <lineage>
        <taxon>Bacteria</taxon>
        <taxon>Pseudomonadati</taxon>
        <taxon>Pseudomonadota</taxon>
        <taxon>Acidithiobacillia</taxon>
        <taxon>Acidithiobacillales</taxon>
        <taxon>Acidithiobacillaceae</taxon>
        <taxon>Igneacidithiobacillus</taxon>
    </lineage>
</organism>
<protein>
    <recommendedName>
        <fullName evidence="7">Hydroxyacylglutathione hydrolase</fullName>
        <ecNumber evidence="7">3.1.2.6</ecNumber>
    </recommendedName>
    <alternativeName>
        <fullName evidence="7">Glyoxalase II</fullName>
        <shortName evidence="7">Glx II</shortName>
    </alternativeName>
</protein>
<dbReference type="Pfam" id="PF16123">
    <property type="entry name" value="HAGH_C"/>
    <property type="match status" value="1"/>
</dbReference>
<dbReference type="GO" id="GO:0019243">
    <property type="term" value="P:methylglyoxal catabolic process to D-lactate via S-lactoyl-glutathione"/>
    <property type="evidence" value="ECO:0007669"/>
    <property type="project" value="UniProtKB-UniRule"/>
</dbReference>
<comment type="similarity">
    <text evidence="3 7">Belongs to the metallo-beta-lactamase superfamily. Glyoxalase II family.</text>
</comment>
<dbReference type="GO" id="GO:0004416">
    <property type="term" value="F:hydroxyacylglutathione hydrolase activity"/>
    <property type="evidence" value="ECO:0007669"/>
    <property type="project" value="UniProtKB-UniRule"/>
</dbReference>
<feature type="binding site" evidence="7">
    <location>
        <position position="55"/>
    </location>
    <ligand>
        <name>Zn(2+)</name>
        <dbReference type="ChEBI" id="CHEBI:29105"/>
        <label>2</label>
    </ligand>
</feature>
<dbReference type="Pfam" id="PF00753">
    <property type="entry name" value="Lactamase_B"/>
    <property type="match status" value="1"/>
</dbReference>
<dbReference type="SUPFAM" id="SSF56281">
    <property type="entry name" value="Metallo-hydrolase/oxidoreductase"/>
    <property type="match status" value="1"/>
</dbReference>
<feature type="binding site" evidence="7">
    <location>
        <position position="51"/>
    </location>
    <ligand>
        <name>Zn(2+)</name>
        <dbReference type="ChEBI" id="CHEBI:29105"/>
        <label>1</label>
    </ligand>
</feature>
<dbReference type="GO" id="GO:0046872">
    <property type="term" value="F:metal ion binding"/>
    <property type="evidence" value="ECO:0007669"/>
    <property type="project" value="UniProtKB-KW"/>
</dbReference>
<dbReference type="InterPro" id="IPR050110">
    <property type="entry name" value="Glyoxalase_II_hydrolase"/>
</dbReference>
<keyword evidence="4 7" id="KW-0479">Metal-binding</keyword>
<evidence type="ECO:0000256" key="6">
    <source>
        <dbReference type="ARBA" id="ARBA00022833"/>
    </source>
</evidence>
<evidence type="ECO:0000256" key="5">
    <source>
        <dbReference type="ARBA" id="ARBA00022801"/>
    </source>
</evidence>
<dbReference type="HAMAP" id="MF_01374">
    <property type="entry name" value="Glyoxalase_2"/>
    <property type="match status" value="1"/>
</dbReference>
<evidence type="ECO:0000313" key="9">
    <source>
        <dbReference type="EMBL" id="MBU2786635.1"/>
    </source>
</evidence>
<comment type="subunit">
    <text evidence="7">Monomer.</text>
</comment>
<evidence type="ECO:0000313" key="10">
    <source>
        <dbReference type="Proteomes" id="UP001197378"/>
    </source>
</evidence>
<sequence>MLTLIPAFQDNYIYLVHTPHGLWIVDPGDDQPVLEYLESRQLRPTAILCTHHHADHVGGVRALVERYDLPVFGHGSRIPQLSHPVAEGSLEIDGETIQVLEVPGHTLDHIAYLWQDHAFCGDTLFAAGCGRIFEGDPQMMYSSLQKLAALPDSTQICCAHEYTESNLRFATAVEPENPTIAERKKQVAQLREQNHPSLPSTLKEERQSNPFLRCRETDVIRAARAHGARNDSDVEVFAALRRWKDGFR</sequence>
<keyword evidence="6 7" id="KW-0862">Zinc</keyword>
<dbReference type="SMART" id="SM00849">
    <property type="entry name" value="Lactamase_B"/>
    <property type="match status" value="1"/>
</dbReference>
<feature type="binding site" evidence="7">
    <location>
        <position position="105"/>
    </location>
    <ligand>
        <name>Zn(2+)</name>
        <dbReference type="ChEBI" id="CHEBI:29105"/>
        <label>1</label>
    </ligand>
</feature>
<dbReference type="PANTHER" id="PTHR43705">
    <property type="entry name" value="HYDROXYACYLGLUTATHIONE HYDROLASE"/>
    <property type="match status" value="1"/>
</dbReference>
<dbReference type="Gene3D" id="3.60.15.10">
    <property type="entry name" value="Ribonuclease Z/Hydroxyacylglutathione hydrolase-like"/>
    <property type="match status" value="1"/>
</dbReference>
<dbReference type="RefSeq" id="WP_215872435.1">
    <property type="nucleotide sequence ID" value="NZ_JAAXYO010000012.1"/>
</dbReference>
<dbReference type="NCBIfam" id="TIGR03413">
    <property type="entry name" value="GSH_gloB"/>
    <property type="match status" value="1"/>
</dbReference>
<proteinExistence type="inferred from homology"/>
<keyword evidence="10" id="KW-1185">Reference proteome</keyword>
<evidence type="ECO:0000259" key="8">
    <source>
        <dbReference type="SMART" id="SM00849"/>
    </source>
</evidence>
<keyword evidence="5 7" id="KW-0378">Hydrolase</keyword>
<comment type="pathway">
    <text evidence="2 7">Secondary metabolite metabolism; methylglyoxal degradation; (R)-lactate from methylglyoxal: step 2/2.</text>
</comment>
<dbReference type="EC" id="3.1.2.6" evidence="7"/>
<comment type="caution">
    <text evidence="9">The sequence shown here is derived from an EMBL/GenBank/DDBJ whole genome shotgun (WGS) entry which is preliminary data.</text>
</comment>
<comment type="function">
    <text evidence="7">Thiolesterase that catalyzes the hydrolysis of S-D-lactoyl-glutathione to form glutathione and D-lactic acid.</text>
</comment>
<feature type="binding site" evidence="7">
    <location>
        <position position="160"/>
    </location>
    <ligand>
        <name>Zn(2+)</name>
        <dbReference type="ChEBI" id="CHEBI:29105"/>
        <label>2</label>
    </ligand>
</feature>
<dbReference type="Proteomes" id="UP001197378">
    <property type="component" value="Unassembled WGS sequence"/>
</dbReference>
<dbReference type="InterPro" id="IPR032282">
    <property type="entry name" value="HAGH_C"/>
</dbReference>
<dbReference type="PANTHER" id="PTHR43705:SF1">
    <property type="entry name" value="HYDROXYACYLGLUTATHIONE HYDROLASE GLOB"/>
    <property type="match status" value="1"/>
</dbReference>
<dbReference type="AlphaFoldDB" id="A0AAE3CIS7"/>
<feature type="binding site" evidence="7">
    <location>
        <position position="122"/>
    </location>
    <ligand>
        <name>Zn(2+)</name>
        <dbReference type="ChEBI" id="CHEBI:29105"/>
        <label>2</label>
    </ligand>
</feature>
<dbReference type="InterPro" id="IPR001279">
    <property type="entry name" value="Metallo-B-lactamas"/>
</dbReference>
<reference evidence="9" key="1">
    <citation type="journal article" date="2021" name="ISME J.">
        <title>Genomic evolution of the class Acidithiobacillia: deep-branching Proteobacteria living in extreme acidic conditions.</title>
        <authorList>
            <person name="Moya-Beltran A."/>
            <person name="Beard S."/>
            <person name="Rojas-Villalobos C."/>
            <person name="Issotta F."/>
            <person name="Gallardo Y."/>
            <person name="Ulloa R."/>
            <person name="Giaveno A."/>
            <person name="Degli Esposti M."/>
            <person name="Johnson D.B."/>
            <person name="Quatrini R."/>
        </authorList>
    </citation>
    <scope>NUCLEOTIDE SEQUENCE</scope>
    <source>
        <strain evidence="9">VAN18-1</strain>
    </source>
</reference>
<feature type="domain" description="Metallo-beta-lactamase" evidence="8">
    <location>
        <begin position="10"/>
        <end position="160"/>
    </location>
</feature>
<dbReference type="EMBL" id="JAAXYO010000012">
    <property type="protein sequence ID" value="MBU2786635.1"/>
    <property type="molecule type" value="Genomic_DNA"/>
</dbReference>
<feature type="binding site" evidence="7">
    <location>
        <position position="53"/>
    </location>
    <ligand>
        <name>Zn(2+)</name>
        <dbReference type="ChEBI" id="CHEBI:29105"/>
        <label>1</label>
    </ligand>
</feature>
<dbReference type="InterPro" id="IPR036866">
    <property type="entry name" value="RibonucZ/Hydroxyglut_hydro"/>
</dbReference>
<feature type="binding site" evidence="7">
    <location>
        <position position="122"/>
    </location>
    <ligand>
        <name>Zn(2+)</name>
        <dbReference type="ChEBI" id="CHEBI:29105"/>
        <label>1</label>
    </ligand>
</feature>
<evidence type="ECO:0000256" key="4">
    <source>
        <dbReference type="ARBA" id="ARBA00022723"/>
    </source>
</evidence>
<gene>
    <name evidence="7 9" type="primary">gloB</name>
    <name evidence="9" type="ORF">HFQ13_00125</name>
</gene>
<name>A0AAE3CIS7_9PROT</name>
<dbReference type="InterPro" id="IPR017782">
    <property type="entry name" value="Hydroxyacylglutathione_Hdrlase"/>
</dbReference>
<evidence type="ECO:0000256" key="3">
    <source>
        <dbReference type="ARBA" id="ARBA00006759"/>
    </source>
</evidence>
<evidence type="ECO:0000256" key="2">
    <source>
        <dbReference type="ARBA" id="ARBA00004963"/>
    </source>
</evidence>
<evidence type="ECO:0000256" key="1">
    <source>
        <dbReference type="ARBA" id="ARBA00001623"/>
    </source>
</evidence>
<dbReference type="CDD" id="cd07723">
    <property type="entry name" value="hydroxyacylglutathione_hydrolase_MBL-fold"/>
    <property type="match status" value="1"/>
</dbReference>
<comment type="catalytic activity">
    <reaction evidence="1 7">
        <text>an S-(2-hydroxyacyl)glutathione + H2O = a 2-hydroxy carboxylate + glutathione + H(+)</text>
        <dbReference type="Rhea" id="RHEA:21864"/>
        <dbReference type="ChEBI" id="CHEBI:15377"/>
        <dbReference type="ChEBI" id="CHEBI:15378"/>
        <dbReference type="ChEBI" id="CHEBI:57925"/>
        <dbReference type="ChEBI" id="CHEBI:58896"/>
        <dbReference type="ChEBI" id="CHEBI:71261"/>
        <dbReference type="EC" id="3.1.2.6"/>
    </reaction>
</comment>
<dbReference type="PIRSF" id="PIRSF005457">
    <property type="entry name" value="Glx"/>
    <property type="match status" value="1"/>
</dbReference>
<feature type="binding site" evidence="7">
    <location>
        <position position="56"/>
    </location>
    <ligand>
        <name>Zn(2+)</name>
        <dbReference type="ChEBI" id="CHEBI:29105"/>
        <label>2</label>
    </ligand>
</feature>
<accession>A0AAE3CIS7</accession>
<dbReference type="InterPro" id="IPR035680">
    <property type="entry name" value="Clx_II_MBL"/>
</dbReference>
<comment type="cofactor">
    <cofactor evidence="7">
        <name>Zn(2+)</name>
        <dbReference type="ChEBI" id="CHEBI:29105"/>
    </cofactor>
    <text evidence="7">Binds 2 Zn(2+) ions per subunit.</text>
</comment>